<name>A0A3B1DS17_9ZZZZ</name>
<accession>A0A3B1DS17</accession>
<keyword evidence="1" id="KW-0472">Membrane</keyword>
<dbReference type="EMBL" id="UOYO01000017">
    <property type="protein sequence ID" value="VAY86778.1"/>
    <property type="molecule type" value="Genomic_DNA"/>
</dbReference>
<dbReference type="AlphaFoldDB" id="A0A3B1DS17"/>
<reference evidence="2" key="1">
    <citation type="submission" date="2018-10" db="EMBL/GenBank/DDBJ databases">
        <authorList>
            <person name="Aoki K."/>
        </authorList>
    </citation>
    <scope>NUCLEOTIDE SEQUENCE</scope>
</reference>
<evidence type="ECO:0000313" key="2">
    <source>
        <dbReference type="EMBL" id="VAY86778.1"/>
    </source>
</evidence>
<proteinExistence type="predicted"/>
<organism evidence="2">
    <name type="scientific">hydrothermal vent metagenome</name>
    <dbReference type="NCBI Taxonomy" id="652676"/>
    <lineage>
        <taxon>unclassified sequences</taxon>
        <taxon>metagenomes</taxon>
        <taxon>ecological metagenomes</taxon>
    </lineage>
</organism>
<protein>
    <submittedName>
        <fullName evidence="2">Uncharacterized protein</fullName>
    </submittedName>
</protein>
<keyword evidence="1" id="KW-1133">Transmembrane helix</keyword>
<sequence>MTRGTPPSDWVAYLVVFGTVLAIMYGKYLIGRENKDD</sequence>
<feature type="transmembrane region" description="Helical" evidence="1">
    <location>
        <begin position="12"/>
        <end position="30"/>
    </location>
</feature>
<keyword evidence="1" id="KW-0812">Transmembrane</keyword>
<gene>
    <name evidence="2" type="ORF">MNB_ARC-1_1034</name>
</gene>
<evidence type="ECO:0000256" key="1">
    <source>
        <dbReference type="SAM" id="Phobius"/>
    </source>
</evidence>